<dbReference type="STRING" id="561365.SAMN05660866_01817"/>
<evidence type="ECO:0000256" key="3">
    <source>
        <dbReference type="ARBA" id="ARBA00022475"/>
    </source>
</evidence>
<dbReference type="InterPro" id="IPR028362">
    <property type="entry name" value="AlgI"/>
</dbReference>
<feature type="transmembrane region" description="Helical" evidence="8">
    <location>
        <begin position="46"/>
        <end position="67"/>
    </location>
</feature>
<dbReference type="InterPro" id="IPR051085">
    <property type="entry name" value="MB_O-acyltransferase"/>
</dbReference>
<evidence type="ECO:0000256" key="5">
    <source>
        <dbReference type="ARBA" id="ARBA00022989"/>
    </source>
</evidence>
<dbReference type="Proteomes" id="UP000190339">
    <property type="component" value="Unassembled WGS sequence"/>
</dbReference>
<protein>
    <submittedName>
        <fullName evidence="9">Alginate O-acetyltransferase complex protein AlgI</fullName>
    </submittedName>
</protein>
<name>A0A1T5BUM3_9FLAO</name>
<dbReference type="InterPro" id="IPR004299">
    <property type="entry name" value="MBOAT_fam"/>
</dbReference>
<organism evidence="9 10">
    <name type="scientific">Maribacter arcticus</name>
    <dbReference type="NCBI Taxonomy" id="561365"/>
    <lineage>
        <taxon>Bacteria</taxon>
        <taxon>Pseudomonadati</taxon>
        <taxon>Bacteroidota</taxon>
        <taxon>Flavobacteriia</taxon>
        <taxon>Flavobacteriales</taxon>
        <taxon>Flavobacteriaceae</taxon>
        <taxon>Maribacter</taxon>
    </lineage>
</organism>
<feature type="transmembrane region" description="Helical" evidence="8">
    <location>
        <begin position="79"/>
        <end position="98"/>
    </location>
</feature>
<feature type="transmembrane region" description="Helical" evidence="8">
    <location>
        <begin position="446"/>
        <end position="469"/>
    </location>
</feature>
<reference evidence="10" key="1">
    <citation type="submission" date="2017-02" db="EMBL/GenBank/DDBJ databases">
        <authorList>
            <person name="Varghese N."/>
            <person name="Submissions S."/>
        </authorList>
    </citation>
    <scope>NUCLEOTIDE SEQUENCE [LARGE SCALE GENOMIC DNA]</scope>
    <source>
        <strain evidence="10">DSM 23546</strain>
    </source>
</reference>
<keyword evidence="7" id="KW-0012">Acyltransferase</keyword>
<feature type="transmembrane region" description="Helical" evidence="8">
    <location>
        <begin position="360"/>
        <end position="385"/>
    </location>
</feature>
<dbReference type="EMBL" id="FUYL01000005">
    <property type="protein sequence ID" value="SKB50885.1"/>
    <property type="molecule type" value="Genomic_DNA"/>
</dbReference>
<dbReference type="PIRSF" id="PIRSF500217">
    <property type="entry name" value="AlgI"/>
    <property type="match status" value="1"/>
</dbReference>
<feature type="transmembrane region" description="Helical" evidence="8">
    <location>
        <begin position="149"/>
        <end position="172"/>
    </location>
</feature>
<evidence type="ECO:0000256" key="2">
    <source>
        <dbReference type="ARBA" id="ARBA00010323"/>
    </source>
</evidence>
<dbReference type="GO" id="GO:0042121">
    <property type="term" value="P:alginic acid biosynthetic process"/>
    <property type="evidence" value="ECO:0007669"/>
    <property type="project" value="InterPro"/>
</dbReference>
<feature type="transmembrane region" description="Helical" evidence="8">
    <location>
        <begin position="329"/>
        <end position="348"/>
    </location>
</feature>
<dbReference type="OrthoDB" id="9805788at2"/>
<keyword evidence="5 8" id="KW-1133">Transmembrane helix</keyword>
<dbReference type="GO" id="GO:0016746">
    <property type="term" value="F:acyltransferase activity"/>
    <property type="evidence" value="ECO:0007669"/>
    <property type="project" value="UniProtKB-KW"/>
</dbReference>
<feature type="transmembrane region" description="Helical" evidence="8">
    <location>
        <begin position="306"/>
        <end position="323"/>
    </location>
</feature>
<keyword evidence="7 9" id="KW-0808">Transferase</keyword>
<feature type="transmembrane region" description="Helical" evidence="8">
    <location>
        <begin position="118"/>
        <end position="137"/>
    </location>
</feature>
<dbReference type="AlphaFoldDB" id="A0A1T5BUM3"/>
<evidence type="ECO:0000256" key="4">
    <source>
        <dbReference type="ARBA" id="ARBA00022692"/>
    </source>
</evidence>
<comment type="similarity">
    <text evidence="2 7">Belongs to the membrane-bound acyltransferase family.</text>
</comment>
<dbReference type="PIRSF" id="PIRSF016636">
    <property type="entry name" value="AlgI_DltB"/>
    <property type="match status" value="1"/>
</dbReference>
<sequence length="471" mass="54807">MVFSSTVFLFLFLPFVLGLHFLLKKSLRNPFILICSLFFYAWGENILVLLMIISICINYIFGILISISQANSRESMPKWALTIGVTLNLLILIYYKYIHFILENLMDIGIKIDIDVSTVALPIGVSFFTFQNISYLVDVYRKEVDSQKNLVHLGLYVSLFPQLIAGPIVRYIDIFQEIKNRTITKELFSSGVTKFIGGLAKKVLIANTAGLIADKAFDISPTELSTPVAWLAILCYTMQIYFDFSGYSDMAIGLGRMLGFRFKENFNYPYISQSIQEFWRRWHISLSTWFRDYLYIPLGGNRKGKYWTYINLVIVFFITGLWHGASWNYVIWGLYHGLFIILERTGIISFPGKLWFLKRFYLLLVVIIGWVFFRIEDLNLALLFIKKLFSFSSGSNNYPLMYLDRYTYFVLLAGILFSTPIKQFVSNKVTLLIHNDILRATVKYSVYLILFVFTILELAQTTFNPFIYFRF</sequence>
<keyword evidence="4 8" id="KW-0812">Transmembrane</keyword>
<evidence type="ECO:0000256" key="8">
    <source>
        <dbReference type="SAM" id="Phobius"/>
    </source>
</evidence>
<feature type="transmembrane region" description="Helical" evidence="8">
    <location>
        <begin position="228"/>
        <end position="247"/>
    </location>
</feature>
<gene>
    <name evidence="9" type="ORF">SAMN05660866_01817</name>
</gene>
<dbReference type="Pfam" id="PF03062">
    <property type="entry name" value="MBOAT"/>
    <property type="match status" value="1"/>
</dbReference>
<evidence type="ECO:0000256" key="7">
    <source>
        <dbReference type="PIRNR" id="PIRNR016636"/>
    </source>
</evidence>
<keyword evidence="6 7" id="KW-0472">Membrane</keyword>
<evidence type="ECO:0000313" key="9">
    <source>
        <dbReference type="EMBL" id="SKB50885.1"/>
    </source>
</evidence>
<feature type="transmembrane region" description="Helical" evidence="8">
    <location>
        <begin position="405"/>
        <end position="425"/>
    </location>
</feature>
<dbReference type="PANTHER" id="PTHR13285:SF18">
    <property type="entry name" value="PROTEIN-CYSTEINE N-PALMITOYLTRANSFERASE RASP"/>
    <property type="match status" value="1"/>
</dbReference>
<dbReference type="GO" id="GO:0005886">
    <property type="term" value="C:plasma membrane"/>
    <property type="evidence" value="ECO:0007669"/>
    <property type="project" value="UniProtKB-SubCell"/>
</dbReference>
<accession>A0A1T5BUM3</accession>
<keyword evidence="10" id="KW-1185">Reference proteome</keyword>
<evidence type="ECO:0000313" key="10">
    <source>
        <dbReference type="Proteomes" id="UP000190339"/>
    </source>
</evidence>
<evidence type="ECO:0000256" key="6">
    <source>
        <dbReference type="ARBA" id="ARBA00023136"/>
    </source>
</evidence>
<dbReference type="PANTHER" id="PTHR13285">
    <property type="entry name" value="ACYLTRANSFERASE"/>
    <property type="match status" value="1"/>
</dbReference>
<keyword evidence="3 7" id="KW-1003">Cell membrane</keyword>
<proteinExistence type="inferred from homology"/>
<evidence type="ECO:0000256" key="1">
    <source>
        <dbReference type="ARBA" id="ARBA00004651"/>
    </source>
</evidence>
<dbReference type="InterPro" id="IPR024194">
    <property type="entry name" value="Ac/AlaTfrase_AlgI/DltB"/>
</dbReference>
<comment type="subcellular location">
    <subcellularLocation>
        <location evidence="1">Cell membrane</location>
        <topology evidence="1">Multi-pass membrane protein</topology>
    </subcellularLocation>
</comment>